<sequence length="33" mass="3954">MKKLGVLYLQCSRGKHRDQMDFQLVFTKKLGKR</sequence>
<reference evidence="1 2" key="1">
    <citation type="journal article" date="2014" name="Am. J. Bot.">
        <title>Genome assembly and annotation for red clover (Trifolium pratense; Fabaceae).</title>
        <authorList>
            <person name="Istvanek J."/>
            <person name="Jaros M."/>
            <person name="Krenek A."/>
            <person name="Repkova J."/>
        </authorList>
    </citation>
    <scope>NUCLEOTIDE SEQUENCE [LARGE SCALE GENOMIC DNA]</scope>
    <source>
        <strain evidence="2">cv. Tatra</strain>
        <tissue evidence="1">Young leaves</tissue>
    </source>
</reference>
<evidence type="ECO:0000313" key="2">
    <source>
        <dbReference type="Proteomes" id="UP000236291"/>
    </source>
</evidence>
<gene>
    <name evidence="1" type="ORF">L195_g064597</name>
</gene>
<dbReference type="AlphaFoldDB" id="A0A2K3KU26"/>
<accession>A0A2K3KU26</accession>
<dbReference type="Proteomes" id="UP000236291">
    <property type="component" value="Unassembled WGS sequence"/>
</dbReference>
<feature type="non-terminal residue" evidence="1">
    <location>
        <position position="33"/>
    </location>
</feature>
<organism evidence="1 2">
    <name type="scientific">Trifolium pratense</name>
    <name type="common">Red clover</name>
    <dbReference type="NCBI Taxonomy" id="57577"/>
    <lineage>
        <taxon>Eukaryota</taxon>
        <taxon>Viridiplantae</taxon>
        <taxon>Streptophyta</taxon>
        <taxon>Embryophyta</taxon>
        <taxon>Tracheophyta</taxon>
        <taxon>Spermatophyta</taxon>
        <taxon>Magnoliopsida</taxon>
        <taxon>eudicotyledons</taxon>
        <taxon>Gunneridae</taxon>
        <taxon>Pentapetalae</taxon>
        <taxon>rosids</taxon>
        <taxon>fabids</taxon>
        <taxon>Fabales</taxon>
        <taxon>Fabaceae</taxon>
        <taxon>Papilionoideae</taxon>
        <taxon>50 kb inversion clade</taxon>
        <taxon>NPAAA clade</taxon>
        <taxon>Hologalegina</taxon>
        <taxon>IRL clade</taxon>
        <taxon>Trifolieae</taxon>
        <taxon>Trifolium</taxon>
    </lineage>
</organism>
<comment type="caution">
    <text evidence="1">The sequence shown here is derived from an EMBL/GenBank/DDBJ whole genome shotgun (WGS) entry which is preliminary data.</text>
</comment>
<evidence type="ECO:0000313" key="1">
    <source>
        <dbReference type="EMBL" id="PNX69798.1"/>
    </source>
</evidence>
<protein>
    <submittedName>
        <fullName evidence="1">Uncharacterized protein</fullName>
    </submittedName>
</protein>
<reference evidence="1 2" key="2">
    <citation type="journal article" date="2017" name="Front. Plant Sci.">
        <title>Gene Classification and Mining of Molecular Markers Useful in Red Clover (Trifolium pratense) Breeding.</title>
        <authorList>
            <person name="Istvanek J."/>
            <person name="Dluhosova J."/>
            <person name="Dluhos P."/>
            <person name="Patkova L."/>
            <person name="Nedelnik J."/>
            <person name="Repkova J."/>
        </authorList>
    </citation>
    <scope>NUCLEOTIDE SEQUENCE [LARGE SCALE GENOMIC DNA]</scope>
    <source>
        <strain evidence="2">cv. Tatra</strain>
        <tissue evidence="1">Young leaves</tissue>
    </source>
</reference>
<proteinExistence type="predicted"/>
<name>A0A2K3KU26_TRIPR</name>
<dbReference type="EMBL" id="ASHM01257881">
    <property type="protein sequence ID" value="PNX69798.1"/>
    <property type="molecule type" value="Genomic_DNA"/>
</dbReference>